<evidence type="ECO:0008006" key="4">
    <source>
        <dbReference type="Google" id="ProtNLM"/>
    </source>
</evidence>
<dbReference type="SUPFAM" id="SSF53850">
    <property type="entry name" value="Periplasmic binding protein-like II"/>
    <property type="match status" value="1"/>
</dbReference>
<reference evidence="2 3" key="1">
    <citation type="submission" date="2018-09" db="EMBL/GenBank/DDBJ databases">
        <title>Identification of marine bacteria producing industrial enzymes.</title>
        <authorList>
            <person name="Cheng T.H."/>
            <person name="Saidin J."/>
            <person name="Muhd D.D."/>
            <person name="Isa M.N.M."/>
            <person name="Bakar M.F.A."/>
            <person name="Ismail N."/>
        </authorList>
    </citation>
    <scope>NUCLEOTIDE SEQUENCE [LARGE SCALE GENOMIC DNA]</scope>
    <source>
        <strain evidence="2 3">MNAD 1.6</strain>
    </source>
</reference>
<dbReference type="Proteomes" id="UP000265938">
    <property type="component" value="Unassembled WGS sequence"/>
</dbReference>
<keyword evidence="1" id="KW-0812">Transmembrane</keyword>
<proteinExistence type="predicted"/>
<organism evidence="2 3">
    <name type="scientific">Pseudoalteromonas gelatinilytica</name>
    <dbReference type="NCBI Taxonomy" id="1703256"/>
    <lineage>
        <taxon>Bacteria</taxon>
        <taxon>Pseudomonadati</taxon>
        <taxon>Pseudomonadota</taxon>
        <taxon>Gammaproteobacteria</taxon>
        <taxon>Alteromonadales</taxon>
        <taxon>Pseudoalteromonadaceae</taxon>
        <taxon>Pseudoalteromonas</taxon>
    </lineage>
</organism>
<comment type="caution">
    <text evidence="2">The sequence shown here is derived from an EMBL/GenBank/DDBJ whole genome shotgun (WGS) entry which is preliminary data.</text>
</comment>
<keyword evidence="1" id="KW-0472">Membrane</keyword>
<dbReference type="AlphaFoldDB" id="A0A3A3EJ21"/>
<evidence type="ECO:0000313" key="2">
    <source>
        <dbReference type="EMBL" id="RJF35557.1"/>
    </source>
</evidence>
<protein>
    <recommendedName>
        <fullName evidence="4">ABC transporter substrate-binding protein</fullName>
    </recommendedName>
</protein>
<dbReference type="EMBL" id="QYSE01000002">
    <property type="protein sequence ID" value="RJF35557.1"/>
    <property type="molecule type" value="Genomic_DNA"/>
</dbReference>
<evidence type="ECO:0000313" key="3">
    <source>
        <dbReference type="Proteomes" id="UP000265938"/>
    </source>
</evidence>
<gene>
    <name evidence="2" type="ORF">D4741_11310</name>
</gene>
<evidence type="ECO:0000256" key="1">
    <source>
        <dbReference type="SAM" id="Phobius"/>
    </source>
</evidence>
<sequence>MQILIFLQQHALALFNNSFIFGPAVMKTLIFTSILLLCICIPAHSETLDIQVMADFVPQDGGNPENEATTFLLAAAAELGDEISLHFVPSSRLREWQQLRKMNNVCLYNKLKTPEREVHAVFSQYPLMAFPSNKLVVFNKPTIPDAITLLQAIYYYDLTIGVTKGRSYSEEIDKFVRLNDEHFFILDGATNAPRLGQMLFQNKIDAVLEYQTVFSNRYKRAPGLSSIRYISLKPENAAVFGYIACSPTEVGKQAIALFDKALKTEKVRTLISERLMALFHEGENTQIVNAFNAAFEH</sequence>
<accession>A0A3A3EJ21</accession>
<feature type="transmembrane region" description="Helical" evidence="1">
    <location>
        <begin position="20"/>
        <end position="43"/>
    </location>
</feature>
<name>A0A3A3EJ21_9GAMM</name>
<keyword evidence="1" id="KW-1133">Transmembrane helix</keyword>